<evidence type="ECO:0000256" key="2">
    <source>
        <dbReference type="ARBA" id="ARBA00022741"/>
    </source>
</evidence>
<dbReference type="Pfam" id="PF01336">
    <property type="entry name" value="tRNA_anti-codon"/>
    <property type="match status" value="1"/>
</dbReference>
<evidence type="ECO:0000313" key="8">
    <source>
        <dbReference type="Proteomes" id="UP000078559"/>
    </source>
</evidence>
<feature type="compositionally biased region" description="Basic and acidic residues" evidence="5">
    <location>
        <begin position="51"/>
        <end position="62"/>
    </location>
</feature>
<dbReference type="SUPFAM" id="SSF50249">
    <property type="entry name" value="Nucleic acid-binding proteins"/>
    <property type="match status" value="1"/>
</dbReference>
<dbReference type="GO" id="GO:0005739">
    <property type="term" value="C:mitochondrion"/>
    <property type="evidence" value="ECO:0007669"/>
    <property type="project" value="TreeGrafter"/>
</dbReference>
<dbReference type="InterPro" id="IPR012340">
    <property type="entry name" value="NA-bd_OB-fold"/>
</dbReference>
<dbReference type="Pfam" id="PF00152">
    <property type="entry name" value="tRNA-synt_2"/>
    <property type="match status" value="1"/>
</dbReference>
<organism evidence="7 8">
    <name type="scientific">Cytospora mali</name>
    <name type="common">Apple Valsa canker fungus</name>
    <name type="synonym">Valsa mali</name>
    <dbReference type="NCBI Taxonomy" id="578113"/>
    <lineage>
        <taxon>Eukaryota</taxon>
        <taxon>Fungi</taxon>
        <taxon>Dikarya</taxon>
        <taxon>Ascomycota</taxon>
        <taxon>Pezizomycotina</taxon>
        <taxon>Sordariomycetes</taxon>
        <taxon>Sordariomycetidae</taxon>
        <taxon>Diaporthales</taxon>
        <taxon>Cytosporaceae</taxon>
        <taxon>Cytospora</taxon>
    </lineage>
</organism>
<keyword evidence="1 7" id="KW-0436">Ligase</keyword>
<keyword evidence="4" id="KW-0030">Aminoacyl-tRNA synthetase</keyword>
<evidence type="ECO:0000256" key="5">
    <source>
        <dbReference type="SAM" id="MobiDB-lite"/>
    </source>
</evidence>
<dbReference type="PANTHER" id="PTHR42918:SF5">
    <property type="entry name" value="LYSINE--TRNA LIGASE, MITOCHONDRIAL"/>
    <property type="match status" value="1"/>
</dbReference>
<dbReference type="PRINTS" id="PR00982">
    <property type="entry name" value="TRNASYNTHLYS"/>
</dbReference>
<dbReference type="Gene3D" id="2.40.50.140">
    <property type="entry name" value="Nucleic acid-binding proteins"/>
    <property type="match status" value="1"/>
</dbReference>
<feature type="compositionally biased region" description="Polar residues" evidence="5">
    <location>
        <begin position="682"/>
        <end position="695"/>
    </location>
</feature>
<dbReference type="InterPro" id="IPR004365">
    <property type="entry name" value="NA-bd_OB_tRNA"/>
</dbReference>
<proteinExistence type="predicted"/>
<gene>
    <name evidence="7" type="ORF">VM1G_06074</name>
</gene>
<dbReference type="OrthoDB" id="21243at2759"/>
<dbReference type="Gene3D" id="3.30.930.10">
    <property type="entry name" value="Bira Bifunctional Protein, Domain 2"/>
    <property type="match status" value="1"/>
</dbReference>
<protein>
    <submittedName>
        <fullName evidence="7">Lysine--tRNA ligase, mitochondrial</fullName>
    </submittedName>
</protein>
<feature type="compositionally biased region" description="Polar residues" evidence="5">
    <location>
        <begin position="704"/>
        <end position="719"/>
    </location>
</feature>
<dbReference type="InterPro" id="IPR018149">
    <property type="entry name" value="Lys-tRNA-synth_II_C"/>
</dbReference>
<reference evidence="7" key="1">
    <citation type="submission" date="2014-12" db="EMBL/GenBank/DDBJ databases">
        <title>Genome Sequence of Valsa Canker Pathogens Uncovers a Specific Adaption of Colonization on Woody Bark.</title>
        <authorList>
            <person name="Yin Z."/>
            <person name="Liu H."/>
            <person name="Gao X."/>
            <person name="Li Z."/>
            <person name="Song N."/>
            <person name="Ke X."/>
            <person name="Dai Q."/>
            <person name="Wu Y."/>
            <person name="Sun Y."/>
            <person name="Xu J.-R."/>
            <person name="Kang Z.K."/>
            <person name="Wang L."/>
            <person name="Huang L."/>
        </authorList>
    </citation>
    <scope>NUCLEOTIDE SEQUENCE [LARGE SCALE GENOMIC DNA]</scope>
    <source>
        <strain evidence="7">03-8</strain>
    </source>
</reference>
<dbReference type="EMBL" id="CM003103">
    <property type="protein sequence ID" value="KUI70141.1"/>
    <property type="molecule type" value="Genomic_DNA"/>
</dbReference>
<sequence length="758" mass="84284">MAPCLHFLRPYAFQPLVPGSPSGCSAYLRFYDLARQRSRVACQRNKSTKSKPSELDGDEHNPENRSALMAFRIKELKQANALSYPRLKKYAEPMTISRFRSEYEWKVKDTSQSHKEIVTLGGRVRSISRLGSKLFFLRIVMDGAMVQAVLNISKLVDGTDLDQFMQLSRLLQRGDHISITGRPVRTKARELSIEAIHLPQLVSPSLVPLPQTLPEEARMNQRHIDLLVNRPAEHTLRVRSYMTTHLRQYLENSLGCIEVQTPILAASAGGAMARPFATTATGFPDKQLALRIAPELWLKRLVVAGFDRVYEIGPAFRNEGIDSTHNPEFTMCEFYLSHFNLDQVMGETRKLFLSLAKGVAKFKEKFSIILEHPDPKLFEGEWEVVDFIPALNKALGHQLPDLESPDAVESIIKILEDKHKTWHKSLPPNPSLAKLLDHMAGAALEPQSQGKPIFIIKHPVCMSPLAKSYTCPITNQVVSARAEVFFDGNELANMYEEENDPFVQKHKFVEQAKLKTLAQKQQTTTQGEQAAEDEEPPHVIDHQYISVLESGLPPTGGWGCGVDRLVMMFTGAKRISDVLPFGTLKNVVGLASTGPQKQQAKKVVDVEEGPRVGVETSVVVSEQINSVETTETIDPSEVEEDEPKTETPVVVSEQIISDVTTDPSGAKEEDSKASTPAVVNEQLISDETTEINSPSEAKEKEASLATTDTPKGNETQSPSEPKAQGAADDALRYAMGMDKTGETETSTADWLRQWLRSK</sequence>
<dbReference type="GO" id="GO:0070154">
    <property type="term" value="P:mitochondrial lysyl-tRNA aminoacylation"/>
    <property type="evidence" value="ECO:0007669"/>
    <property type="project" value="TreeGrafter"/>
</dbReference>
<feature type="domain" description="Aminoacyl-transfer RNA synthetases class-II family profile" evidence="6">
    <location>
        <begin position="236"/>
        <end position="580"/>
    </location>
</feature>
<keyword evidence="3" id="KW-0067">ATP-binding</keyword>
<accession>A0A194W0V0</accession>
<feature type="compositionally biased region" description="Polar residues" evidence="5">
    <location>
        <begin position="654"/>
        <end position="663"/>
    </location>
</feature>
<name>A0A194W0V0_CYTMA</name>
<dbReference type="PANTHER" id="PTHR42918">
    <property type="entry name" value="LYSYL-TRNA SYNTHETASE"/>
    <property type="match status" value="1"/>
</dbReference>
<feature type="region of interest" description="Disordered" evidence="5">
    <location>
        <begin position="42"/>
        <end position="62"/>
    </location>
</feature>
<dbReference type="InterPro" id="IPR004364">
    <property type="entry name" value="Aa-tRNA-synt_II"/>
</dbReference>
<evidence type="ECO:0000256" key="4">
    <source>
        <dbReference type="ARBA" id="ARBA00023146"/>
    </source>
</evidence>
<feature type="region of interest" description="Disordered" evidence="5">
    <location>
        <begin position="625"/>
        <end position="729"/>
    </location>
</feature>
<dbReference type="InterPro" id="IPR045864">
    <property type="entry name" value="aa-tRNA-synth_II/BPL/LPL"/>
</dbReference>
<evidence type="ECO:0000259" key="6">
    <source>
        <dbReference type="PROSITE" id="PS50862"/>
    </source>
</evidence>
<dbReference type="InterPro" id="IPR006195">
    <property type="entry name" value="aa-tRNA-synth_II"/>
</dbReference>
<dbReference type="GO" id="GO:0000049">
    <property type="term" value="F:tRNA binding"/>
    <property type="evidence" value="ECO:0007669"/>
    <property type="project" value="TreeGrafter"/>
</dbReference>
<evidence type="ECO:0000313" key="7">
    <source>
        <dbReference type="EMBL" id="KUI70141.1"/>
    </source>
</evidence>
<dbReference type="AlphaFoldDB" id="A0A194W0V0"/>
<keyword evidence="8" id="KW-1185">Reference proteome</keyword>
<dbReference type="GO" id="GO:0005524">
    <property type="term" value="F:ATP binding"/>
    <property type="evidence" value="ECO:0007669"/>
    <property type="project" value="UniProtKB-KW"/>
</dbReference>
<keyword evidence="2" id="KW-0547">Nucleotide-binding</keyword>
<evidence type="ECO:0000256" key="1">
    <source>
        <dbReference type="ARBA" id="ARBA00022598"/>
    </source>
</evidence>
<feature type="compositionally biased region" description="Acidic residues" evidence="5">
    <location>
        <begin position="634"/>
        <end position="643"/>
    </location>
</feature>
<evidence type="ECO:0000256" key="3">
    <source>
        <dbReference type="ARBA" id="ARBA00022840"/>
    </source>
</evidence>
<dbReference type="Proteomes" id="UP000078559">
    <property type="component" value="Chromosome 6"/>
</dbReference>
<dbReference type="SUPFAM" id="SSF55681">
    <property type="entry name" value="Class II aaRS and biotin synthetases"/>
    <property type="match status" value="1"/>
</dbReference>
<dbReference type="GO" id="GO:0004824">
    <property type="term" value="F:lysine-tRNA ligase activity"/>
    <property type="evidence" value="ECO:0007669"/>
    <property type="project" value="InterPro"/>
</dbReference>
<dbReference type="PROSITE" id="PS50862">
    <property type="entry name" value="AA_TRNA_LIGASE_II"/>
    <property type="match status" value="1"/>
</dbReference>
<dbReference type="SMR" id="A0A194W0V0"/>